<gene>
    <name evidence="1" type="ORF">SJAV_26170</name>
</gene>
<dbReference type="AlphaFoldDB" id="A0AAT9GUS0"/>
<proteinExistence type="predicted"/>
<evidence type="ECO:0000313" key="1">
    <source>
        <dbReference type="EMBL" id="BFH74673.1"/>
    </source>
</evidence>
<name>A0AAT9GUS0_9CREN</name>
<dbReference type="GeneID" id="92355572"/>
<dbReference type="KEGG" id="sjv:SJAV_26170"/>
<sequence>MKLIVPVKKVYLTLSEKLYQDFPALIFQINDIYVYVTTYKPSLDKKSKTMVIPLYGVIIMIRVIEKKEKERAKVISSKGHKLLAEIITERLEKMRRLEEEKYYKNIKFM</sequence>
<dbReference type="EMBL" id="AP031322">
    <property type="protein sequence ID" value="BFH74673.1"/>
    <property type="molecule type" value="Genomic_DNA"/>
</dbReference>
<reference evidence="1" key="1">
    <citation type="submission" date="2024-03" db="EMBL/GenBank/DDBJ databases">
        <title>Complete genome sequence of Sulfurisphaera javensis strain KD-1.</title>
        <authorList>
            <person name="Sakai H."/>
            <person name="Nur N."/>
            <person name="Suwanto A."/>
            <person name="Kurosawa N."/>
        </authorList>
    </citation>
    <scope>NUCLEOTIDE SEQUENCE</scope>
    <source>
        <strain evidence="1">KD-1</strain>
    </source>
</reference>
<dbReference type="RefSeq" id="WP_369610160.1">
    <property type="nucleotide sequence ID" value="NZ_AP031322.1"/>
</dbReference>
<organism evidence="1">
    <name type="scientific">Sulfurisphaera javensis</name>
    <dbReference type="NCBI Taxonomy" id="2049879"/>
    <lineage>
        <taxon>Archaea</taxon>
        <taxon>Thermoproteota</taxon>
        <taxon>Thermoprotei</taxon>
        <taxon>Sulfolobales</taxon>
        <taxon>Sulfolobaceae</taxon>
        <taxon>Sulfurisphaera</taxon>
    </lineage>
</organism>
<protein>
    <submittedName>
        <fullName evidence="1">Uncharacterized protein</fullName>
    </submittedName>
</protein>
<accession>A0AAT9GUS0</accession>